<reference evidence="1" key="1">
    <citation type="submission" date="2018-05" db="EMBL/GenBank/DDBJ databases">
        <authorList>
            <person name="Lanie J.A."/>
            <person name="Ng W.-L."/>
            <person name="Kazmierczak K.M."/>
            <person name="Andrzejewski T.M."/>
            <person name="Davidsen T.M."/>
            <person name="Wayne K.J."/>
            <person name="Tettelin H."/>
            <person name="Glass J.I."/>
            <person name="Rusch D."/>
            <person name="Podicherti R."/>
            <person name="Tsui H.-C.T."/>
            <person name="Winkler M.E."/>
        </authorList>
    </citation>
    <scope>NUCLEOTIDE SEQUENCE</scope>
</reference>
<name>A0A382STT4_9ZZZZ</name>
<protein>
    <submittedName>
        <fullName evidence="1">Uncharacterized protein</fullName>
    </submittedName>
</protein>
<accession>A0A382STT4</accession>
<dbReference type="EMBL" id="UINC01130937">
    <property type="protein sequence ID" value="SVD12321.1"/>
    <property type="molecule type" value="Genomic_DNA"/>
</dbReference>
<proteinExistence type="predicted"/>
<feature type="non-terminal residue" evidence="1">
    <location>
        <position position="157"/>
    </location>
</feature>
<organism evidence="1">
    <name type="scientific">marine metagenome</name>
    <dbReference type="NCBI Taxonomy" id="408172"/>
    <lineage>
        <taxon>unclassified sequences</taxon>
        <taxon>metagenomes</taxon>
        <taxon>ecological metagenomes</taxon>
    </lineage>
</organism>
<gene>
    <name evidence="1" type="ORF">METZ01_LOCUS365175</name>
</gene>
<sequence>MPAVRLDSIHPPSASRGTEQEVIIKGVDLEFVSWMRFSREGIRARVKKDQDGDVVPNAFVVTVAPDVPVGIHKVRVGGPKFGASNCRSFVVSDLPEVAAGTDNRTREKAFEVKLGSTVYGKAFAGGYSWFRFSAEKGQRILGESEVDDFDTKFLPSL</sequence>
<evidence type="ECO:0000313" key="1">
    <source>
        <dbReference type="EMBL" id="SVD12321.1"/>
    </source>
</evidence>
<dbReference type="AlphaFoldDB" id="A0A382STT4"/>